<evidence type="ECO:0000256" key="6">
    <source>
        <dbReference type="ARBA" id="ARBA00022723"/>
    </source>
</evidence>
<gene>
    <name evidence="14" type="ORF">CSC78_12970</name>
</gene>
<evidence type="ECO:0000256" key="9">
    <source>
        <dbReference type="ARBA" id="ARBA00022989"/>
    </source>
</evidence>
<keyword evidence="7" id="KW-0378">Hydrolase</keyword>
<keyword evidence="3" id="KW-1003">Cell membrane</keyword>
<evidence type="ECO:0000256" key="3">
    <source>
        <dbReference type="ARBA" id="ARBA00022475"/>
    </source>
</evidence>
<evidence type="ECO:0000256" key="12">
    <source>
        <dbReference type="SAM" id="Phobius"/>
    </source>
</evidence>
<evidence type="ECO:0000256" key="11">
    <source>
        <dbReference type="ARBA" id="ARBA00023136"/>
    </source>
</evidence>
<proteinExistence type="predicted"/>
<dbReference type="Pfam" id="PF01435">
    <property type="entry name" value="Peptidase_M48"/>
    <property type="match status" value="1"/>
</dbReference>
<keyword evidence="8" id="KW-0862">Zinc</keyword>
<dbReference type="Gene3D" id="3.30.2010.10">
    <property type="entry name" value="Metalloproteases ('zincins'), catalytic domain"/>
    <property type="match status" value="1"/>
</dbReference>
<accession>A0ABQ6ZFE8</accession>
<comment type="caution">
    <text evidence="14">The sequence shown here is derived from an EMBL/GenBank/DDBJ whole genome shotgun (WGS) entry which is preliminary data.</text>
</comment>
<evidence type="ECO:0000256" key="5">
    <source>
        <dbReference type="ARBA" id="ARBA00022692"/>
    </source>
</evidence>
<dbReference type="PANTHER" id="PTHR43221:SF1">
    <property type="entry name" value="PROTEASE HTPX"/>
    <property type="match status" value="1"/>
</dbReference>
<dbReference type="Proteomes" id="UP000781710">
    <property type="component" value="Unassembled WGS sequence"/>
</dbReference>
<dbReference type="CDD" id="cd07328">
    <property type="entry name" value="M48_Ste24p_like"/>
    <property type="match status" value="1"/>
</dbReference>
<evidence type="ECO:0000256" key="10">
    <source>
        <dbReference type="ARBA" id="ARBA00023049"/>
    </source>
</evidence>
<name>A0ABQ6ZFE8_9GAMM</name>
<keyword evidence="6" id="KW-0479">Metal-binding</keyword>
<keyword evidence="4 14" id="KW-0645">Protease</keyword>
<dbReference type="EMBL" id="PDWW01000019">
    <property type="protein sequence ID" value="KAF1724275.1"/>
    <property type="molecule type" value="Genomic_DNA"/>
</dbReference>
<dbReference type="PANTHER" id="PTHR43221">
    <property type="entry name" value="PROTEASE HTPX"/>
    <property type="match status" value="1"/>
</dbReference>
<evidence type="ECO:0000256" key="2">
    <source>
        <dbReference type="ARBA" id="ARBA00004651"/>
    </source>
</evidence>
<evidence type="ECO:0000313" key="14">
    <source>
        <dbReference type="EMBL" id="KAF1724275.1"/>
    </source>
</evidence>
<feature type="domain" description="Peptidase M48" evidence="13">
    <location>
        <begin position="133"/>
        <end position="348"/>
    </location>
</feature>
<keyword evidence="11 12" id="KW-0472">Membrane</keyword>
<evidence type="ECO:0000259" key="13">
    <source>
        <dbReference type="Pfam" id="PF01435"/>
    </source>
</evidence>
<dbReference type="InterPro" id="IPR001915">
    <property type="entry name" value="Peptidase_M48"/>
</dbReference>
<dbReference type="RefSeq" id="WP_162338343.1">
    <property type="nucleotide sequence ID" value="NZ_JBHSRQ010000007.1"/>
</dbReference>
<sequence>MLGLSGFMLAYLGLMAWFGWTAYRLTTKLLAGSGGDGSTLFTVLVAGCAAFLAVFMAKALIFRRKTEASSADIEITAAQHPELFAFLHRLADEARAPRPYRVFLSPRVNASVFYDLTLLNLLLPSRKNLEIGLALVNVLSLGELKAVLAHEFGHFAQRSMAVGRWVYVAQQIAAHIVAKRDALDTVLATISRLDLRIAWIGWSLSLVVWSIRSLVEIVFRWVLIAQRALSREMEFQADLVAASLTGSDALVHALHKLGAADEAWERAVQFASREAARGQAVKDVFAIQSRIIERLRDVLDTPDYGAAPAVPAGADASGHRVFAAELAPPPQMWSTHPSNNAREQNVKKIYVACGIDARPAIDLLRDADGLKATLSAGLLSQAPETFAEPAASLRHLDEEYEAIAMSRRYRGAYLGRSFVRRCQKAHELYEAVPADADLVARIDALYSPQVGSDIERLRELEQQRAMLDAIHIGAMETEGGMVNWRGAQVPRKDVPRILAELDAEIAPLRTAVEAHDRECRSLHRAAAERLGGRWAEALRGQLEVLHYAEHARADLEDAHAVFANTFHVVTADNRVSEAELRRLVAACNQVHSALDTLYAKAPQVVLDDAMATGLGVTEWTAALHQPFGLPRTSEQNINQWMQVAQGWVDGARGALGGLRHVALEALLATEDRVAEQIRTTTELPPPVLVAAAPREYPLLVPGKGRTLQHKLGWWDRFQTATGVVPATTRLAVAGGIVGSVFLLGGAVGHSTLTVYNGLARDMRVEVAGQTVEVPAFSHREMTLPEQSRYTVETHTGDSGELVERFDERAPAGSERLVYNIAGAAPLVEWTASYGTAGERPERRLGAIRWTSTRVDHLFSDPPEQISSRSGSGWRTVLSGLGDAPPSDMLGLLPEGSEQARVVDAHARWDRVASPHTREWWGRASEQGKLQDLIGLRLKHEPHAVSLLRMEQDLAEGDAHATVCARHRALAQADAGRSSLQYLVARCTEDGQARDQAFLDGHARWPKDAWFAMAAGYVHAERQQWQPAMALLQQGSRLPEIGEYVSLDMARVQRVAGDGTLPASSMAGSSRLRQMMALESGEQTADSPMHAYHLMASGKLEQARARGAAADPVNGPRILRLVAASDGADATAVRAALSLSEGKGIDPDTVWPSLALAMREHQPAALLRQAALASDPEDAPDILRFIDAVQSGASLVQAERALGDVSPRSRGMAYGAAVVLKGRQCPEAWRLAAKRLLFAPERPYFS</sequence>
<organism evidence="14 15">
    <name type="scientific">Pseudoxanthomonas japonensis</name>
    <dbReference type="NCBI Taxonomy" id="69284"/>
    <lineage>
        <taxon>Bacteria</taxon>
        <taxon>Pseudomonadati</taxon>
        <taxon>Pseudomonadota</taxon>
        <taxon>Gammaproteobacteria</taxon>
        <taxon>Lysobacterales</taxon>
        <taxon>Lysobacteraceae</taxon>
        <taxon>Pseudoxanthomonas</taxon>
    </lineage>
</organism>
<evidence type="ECO:0000256" key="7">
    <source>
        <dbReference type="ARBA" id="ARBA00022801"/>
    </source>
</evidence>
<keyword evidence="15" id="KW-1185">Reference proteome</keyword>
<keyword evidence="10" id="KW-0482">Metalloprotease</keyword>
<evidence type="ECO:0000256" key="1">
    <source>
        <dbReference type="ARBA" id="ARBA00001947"/>
    </source>
</evidence>
<evidence type="ECO:0000256" key="4">
    <source>
        <dbReference type="ARBA" id="ARBA00022670"/>
    </source>
</evidence>
<feature type="transmembrane region" description="Helical" evidence="12">
    <location>
        <begin position="40"/>
        <end position="61"/>
    </location>
</feature>
<dbReference type="InterPro" id="IPR050083">
    <property type="entry name" value="HtpX_protease"/>
</dbReference>
<protein>
    <submittedName>
        <fullName evidence="14">Zn-dependent protease with chaperone function</fullName>
    </submittedName>
</protein>
<evidence type="ECO:0000256" key="8">
    <source>
        <dbReference type="ARBA" id="ARBA00022833"/>
    </source>
</evidence>
<dbReference type="GO" id="GO:0006508">
    <property type="term" value="P:proteolysis"/>
    <property type="evidence" value="ECO:0007669"/>
    <property type="project" value="UniProtKB-KW"/>
</dbReference>
<feature type="transmembrane region" description="Helical" evidence="12">
    <location>
        <begin position="199"/>
        <end position="223"/>
    </location>
</feature>
<dbReference type="GO" id="GO:0008233">
    <property type="term" value="F:peptidase activity"/>
    <property type="evidence" value="ECO:0007669"/>
    <property type="project" value="UniProtKB-KW"/>
</dbReference>
<comment type="cofactor">
    <cofactor evidence="1">
        <name>Zn(2+)</name>
        <dbReference type="ChEBI" id="CHEBI:29105"/>
    </cofactor>
</comment>
<evidence type="ECO:0000313" key="15">
    <source>
        <dbReference type="Proteomes" id="UP000781710"/>
    </source>
</evidence>
<reference evidence="14 15" key="1">
    <citation type="submission" date="2017-10" db="EMBL/GenBank/DDBJ databases">
        <title>Whole genome sequencing of members of genus Pseudoxanthomonas.</title>
        <authorList>
            <person name="Kumar S."/>
            <person name="Bansal K."/>
            <person name="Kaur A."/>
            <person name="Patil P."/>
            <person name="Sharma S."/>
            <person name="Patil P.B."/>
        </authorList>
    </citation>
    <scope>NUCLEOTIDE SEQUENCE [LARGE SCALE GENOMIC DNA]</scope>
    <source>
        <strain evidence="14 15">DSM 17109</strain>
    </source>
</reference>
<keyword evidence="5 12" id="KW-0812">Transmembrane</keyword>
<comment type="subcellular location">
    <subcellularLocation>
        <location evidence="2">Cell membrane</location>
        <topology evidence="2">Multi-pass membrane protein</topology>
    </subcellularLocation>
</comment>
<keyword evidence="9 12" id="KW-1133">Transmembrane helix</keyword>